<gene>
    <name evidence="3" type="ORF">GCM10007170_45080</name>
</gene>
<reference evidence="4" key="1">
    <citation type="journal article" date="2019" name="Int. J. Syst. Evol. Microbiol.">
        <title>The Global Catalogue of Microorganisms (GCM) 10K type strain sequencing project: providing services to taxonomists for standard genome sequencing and annotation.</title>
        <authorList>
            <consortium name="The Broad Institute Genomics Platform"/>
            <consortium name="The Broad Institute Genome Sequencing Center for Infectious Disease"/>
            <person name="Wu L."/>
            <person name="Ma J."/>
        </authorList>
    </citation>
    <scope>NUCLEOTIDE SEQUENCE [LARGE SCALE GENOMIC DNA]</scope>
    <source>
        <strain evidence="4">CGMCC 1.12778</strain>
    </source>
</reference>
<protein>
    <submittedName>
        <fullName evidence="3">Uncharacterized protein</fullName>
    </submittedName>
</protein>
<keyword evidence="4" id="KW-1185">Reference proteome</keyword>
<name>A0ABQ2B0Y1_9MICC</name>
<accession>A0ABQ2B0Y1</accession>
<sequence length="68" mass="6844">MAPFGFGIIKEQTGSVVPGLFALAAASALAAGLVYFLKERGGSAVNDGPLDEAEDRPAPAQGTIPSRA</sequence>
<dbReference type="Proteomes" id="UP000643279">
    <property type="component" value="Unassembled WGS sequence"/>
</dbReference>
<keyword evidence="2" id="KW-1133">Transmembrane helix</keyword>
<feature type="region of interest" description="Disordered" evidence="1">
    <location>
        <begin position="46"/>
        <end position="68"/>
    </location>
</feature>
<dbReference type="EMBL" id="BMFW01000050">
    <property type="protein sequence ID" value="GGI02713.1"/>
    <property type="molecule type" value="Genomic_DNA"/>
</dbReference>
<keyword evidence="2" id="KW-0812">Transmembrane</keyword>
<organism evidence="3 4">
    <name type="scientific">Arthrobacter liuii</name>
    <dbReference type="NCBI Taxonomy" id="1476996"/>
    <lineage>
        <taxon>Bacteria</taxon>
        <taxon>Bacillati</taxon>
        <taxon>Actinomycetota</taxon>
        <taxon>Actinomycetes</taxon>
        <taxon>Micrococcales</taxon>
        <taxon>Micrococcaceae</taxon>
        <taxon>Arthrobacter</taxon>
    </lineage>
</organism>
<evidence type="ECO:0000313" key="4">
    <source>
        <dbReference type="Proteomes" id="UP000643279"/>
    </source>
</evidence>
<evidence type="ECO:0000256" key="2">
    <source>
        <dbReference type="SAM" id="Phobius"/>
    </source>
</evidence>
<evidence type="ECO:0000313" key="3">
    <source>
        <dbReference type="EMBL" id="GGI02713.1"/>
    </source>
</evidence>
<proteinExistence type="predicted"/>
<evidence type="ECO:0000256" key="1">
    <source>
        <dbReference type="SAM" id="MobiDB-lite"/>
    </source>
</evidence>
<comment type="caution">
    <text evidence="3">The sequence shown here is derived from an EMBL/GenBank/DDBJ whole genome shotgun (WGS) entry which is preliminary data.</text>
</comment>
<feature type="transmembrane region" description="Helical" evidence="2">
    <location>
        <begin position="20"/>
        <end position="37"/>
    </location>
</feature>
<keyword evidence="2" id="KW-0472">Membrane</keyword>